<dbReference type="PANTHER" id="PTHR14024">
    <property type="entry name" value="PERILIPIN"/>
    <property type="match status" value="1"/>
</dbReference>
<comment type="similarity">
    <text evidence="2">Belongs to the perilipin family.</text>
</comment>
<dbReference type="Pfam" id="PF03036">
    <property type="entry name" value="Perilipin"/>
    <property type="match status" value="1"/>
</dbReference>
<keyword evidence="3" id="KW-0551">Lipid droplet</keyword>
<evidence type="ECO:0000256" key="3">
    <source>
        <dbReference type="ARBA" id="ARBA00022677"/>
    </source>
</evidence>
<proteinExistence type="inferred from homology"/>
<dbReference type="Proteomes" id="UP001187415">
    <property type="component" value="Unassembled WGS sequence"/>
</dbReference>
<dbReference type="GO" id="GO:0005811">
    <property type="term" value="C:lipid droplet"/>
    <property type="evidence" value="ECO:0007669"/>
    <property type="project" value="UniProtKB-SubCell"/>
</dbReference>
<dbReference type="GO" id="GO:0010890">
    <property type="term" value="P:positive regulation of triglyceride storage"/>
    <property type="evidence" value="ECO:0007669"/>
    <property type="project" value="TreeGrafter"/>
</dbReference>
<evidence type="ECO:0000313" key="4">
    <source>
        <dbReference type="EMBL" id="KAK2817083.1"/>
    </source>
</evidence>
<reference evidence="4" key="1">
    <citation type="submission" date="2023-07" db="EMBL/GenBank/DDBJ databases">
        <title>Chromosome-level Genome Assembly of Striped Snakehead (Channa striata).</title>
        <authorList>
            <person name="Liu H."/>
        </authorList>
    </citation>
    <scope>NUCLEOTIDE SEQUENCE</scope>
    <source>
        <strain evidence="4">Gz</strain>
        <tissue evidence="4">Muscle</tissue>
    </source>
</reference>
<gene>
    <name evidence="4" type="ORF">Q5P01_025274</name>
</gene>
<dbReference type="GO" id="GO:0005829">
    <property type="term" value="C:cytosol"/>
    <property type="evidence" value="ECO:0007669"/>
    <property type="project" value="TreeGrafter"/>
</dbReference>
<evidence type="ECO:0000256" key="1">
    <source>
        <dbReference type="ARBA" id="ARBA00004502"/>
    </source>
</evidence>
<dbReference type="AlphaFoldDB" id="A0AA88IWE9"/>
<organism evidence="4 5">
    <name type="scientific">Channa striata</name>
    <name type="common">Snakehead murrel</name>
    <name type="synonym">Ophicephalus striatus</name>
    <dbReference type="NCBI Taxonomy" id="64152"/>
    <lineage>
        <taxon>Eukaryota</taxon>
        <taxon>Metazoa</taxon>
        <taxon>Chordata</taxon>
        <taxon>Craniata</taxon>
        <taxon>Vertebrata</taxon>
        <taxon>Euteleostomi</taxon>
        <taxon>Actinopterygii</taxon>
        <taxon>Neopterygii</taxon>
        <taxon>Teleostei</taxon>
        <taxon>Neoteleostei</taxon>
        <taxon>Acanthomorphata</taxon>
        <taxon>Anabantaria</taxon>
        <taxon>Anabantiformes</taxon>
        <taxon>Channoidei</taxon>
        <taxon>Channidae</taxon>
        <taxon>Channa</taxon>
    </lineage>
</organism>
<evidence type="ECO:0000313" key="5">
    <source>
        <dbReference type="Proteomes" id="UP001187415"/>
    </source>
</evidence>
<evidence type="ECO:0000256" key="2">
    <source>
        <dbReference type="ARBA" id="ARBA00006311"/>
    </source>
</evidence>
<accession>A0AA88IWE9</accession>
<name>A0AA88IWE9_CHASR</name>
<protein>
    <submittedName>
        <fullName evidence="4">Uncharacterized protein</fullName>
    </submittedName>
</protein>
<dbReference type="PANTHER" id="PTHR14024:SF49">
    <property type="entry name" value="LIPID STORAGE DROPLETS SURFACE-BINDING PROTEIN 1"/>
    <property type="match status" value="1"/>
</dbReference>
<dbReference type="EMBL" id="JAUPFM010000021">
    <property type="protein sequence ID" value="KAK2817083.1"/>
    <property type="molecule type" value="Genomic_DNA"/>
</dbReference>
<dbReference type="InterPro" id="IPR004279">
    <property type="entry name" value="Perilipin"/>
</dbReference>
<dbReference type="GO" id="GO:0019915">
    <property type="term" value="P:lipid storage"/>
    <property type="evidence" value="ECO:0007669"/>
    <property type="project" value="TreeGrafter"/>
</dbReference>
<sequence length="138" mass="14621">MNQRPTGVRNMPANNNQKGSSAAARLAKLPVVHSACAKLLVLYADTTCSHPSLKAACEVLENRVTALSAAACIRVSPVMAKLEPQLSIANDVACKGLDWLETRFPALHSPIEEVMATAKTKMHELQDAVSIAAIGTMG</sequence>
<comment type="subcellular location">
    <subcellularLocation>
        <location evidence="1">Lipid droplet</location>
    </subcellularLocation>
</comment>
<comment type="caution">
    <text evidence="4">The sequence shown here is derived from an EMBL/GenBank/DDBJ whole genome shotgun (WGS) entry which is preliminary data.</text>
</comment>
<keyword evidence="5" id="KW-1185">Reference proteome</keyword>